<dbReference type="EnsemblPlants" id="AET4Gv20360900.19">
    <property type="protein sequence ID" value="AET4Gv20360900.19"/>
    <property type="gene ID" value="AET4Gv20360900"/>
</dbReference>
<evidence type="ECO:0000313" key="1">
    <source>
        <dbReference type="EnsemblPlants" id="AET4Gv20360900.19"/>
    </source>
</evidence>
<evidence type="ECO:0000313" key="2">
    <source>
        <dbReference type="Proteomes" id="UP000015105"/>
    </source>
</evidence>
<accession>A0A453HYM1</accession>
<sequence length="80" mass="8759">SCVCATRRRPHERCVSFFSATALHSSPSFFRKTFLCLVRASRSWGSLASFVRPFLVGQGIKALGFLSFTGLHPGPAEKAI</sequence>
<name>A0A453HYM1_AEGTS</name>
<dbReference type="EnsemblPlants" id="AET4Gv20360900.18">
    <property type="protein sequence ID" value="AET4Gv20360900.18"/>
    <property type="gene ID" value="AET4Gv20360900"/>
</dbReference>
<reference evidence="2" key="2">
    <citation type="journal article" date="2017" name="Nat. Plants">
        <title>The Aegilops tauschii genome reveals multiple impacts of transposons.</title>
        <authorList>
            <person name="Zhao G."/>
            <person name="Zou C."/>
            <person name="Li K."/>
            <person name="Wang K."/>
            <person name="Li T."/>
            <person name="Gao L."/>
            <person name="Zhang X."/>
            <person name="Wang H."/>
            <person name="Yang Z."/>
            <person name="Liu X."/>
            <person name="Jiang W."/>
            <person name="Mao L."/>
            <person name="Kong X."/>
            <person name="Jiao Y."/>
            <person name="Jia J."/>
        </authorList>
    </citation>
    <scope>NUCLEOTIDE SEQUENCE [LARGE SCALE GENOMIC DNA]</scope>
    <source>
        <strain evidence="2">cv. AL8/78</strain>
    </source>
</reference>
<dbReference type="Proteomes" id="UP000015105">
    <property type="component" value="Chromosome 4D"/>
</dbReference>
<reference evidence="1" key="3">
    <citation type="journal article" date="2017" name="Nature">
        <title>Genome sequence of the progenitor of the wheat D genome Aegilops tauschii.</title>
        <authorList>
            <person name="Luo M.C."/>
            <person name="Gu Y.Q."/>
            <person name="Puiu D."/>
            <person name="Wang H."/>
            <person name="Twardziok S.O."/>
            <person name="Deal K.R."/>
            <person name="Huo N."/>
            <person name="Zhu T."/>
            <person name="Wang L."/>
            <person name="Wang Y."/>
            <person name="McGuire P.E."/>
            <person name="Liu S."/>
            <person name="Long H."/>
            <person name="Ramasamy R.K."/>
            <person name="Rodriguez J.C."/>
            <person name="Van S.L."/>
            <person name="Yuan L."/>
            <person name="Wang Z."/>
            <person name="Xia Z."/>
            <person name="Xiao L."/>
            <person name="Anderson O.D."/>
            <person name="Ouyang S."/>
            <person name="Liang Y."/>
            <person name="Zimin A.V."/>
            <person name="Pertea G."/>
            <person name="Qi P."/>
            <person name="Bennetzen J.L."/>
            <person name="Dai X."/>
            <person name="Dawson M.W."/>
            <person name="Muller H.G."/>
            <person name="Kugler K."/>
            <person name="Rivarola-Duarte L."/>
            <person name="Spannagl M."/>
            <person name="Mayer K.F.X."/>
            <person name="Lu F.H."/>
            <person name="Bevan M.W."/>
            <person name="Leroy P."/>
            <person name="Li P."/>
            <person name="You F.M."/>
            <person name="Sun Q."/>
            <person name="Liu Z."/>
            <person name="Lyons E."/>
            <person name="Wicker T."/>
            <person name="Salzberg S.L."/>
            <person name="Devos K.M."/>
            <person name="Dvorak J."/>
        </authorList>
    </citation>
    <scope>NUCLEOTIDE SEQUENCE [LARGE SCALE GENOMIC DNA]</scope>
    <source>
        <strain evidence="1">cv. AL8/78</strain>
    </source>
</reference>
<dbReference type="AlphaFoldDB" id="A0A453HYM1"/>
<keyword evidence="2" id="KW-1185">Reference proteome</keyword>
<dbReference type="Gramene" id="AET4Gv20360900.19">
    <property type="protein sequence ID" value="AET4Gv20360900.19"/>
    <property type="gene ID" value="AET4Gv20360900"/>
</dbReference>
<dbReference type="Gramene" id="AET4Gv20360900.18">
    <property type="protein sequence ID" value="AET4Gv20360900.18"/>
    <property type="gene ID" value="AET4Gv20360900"/>
</dbReference>
<protein>
    <submittedName>
        <fullName evidence="1">Uncharacterized protein</fullName>
    </submittedName>
</protein>
<proteinExistence type="predicted"/>
<reference evidence="1" key="5">
    <citation type="journal article" date="2021" name="G3 (Bethesda)">
        <title>Aegilops tauschii genome assembly Aet v5.0 features greater sequence contiguity and improved annotation.</title>
        <authorList>
            <person name="Wang L."/>
            <person name="Zhu T."/>
            <person name="Rodriguez J.C."/>
            <person name="Deal K.R."/>
            <person name="Dubcovsky J."/>
            <person name="McGuire P.E."/>
            <person name="Lux T."/>
            <person name="Spannagl M."/>
            <person name="Mayer K.F.X."/>
            <person name="Baldrich P."/>
            <person name="Meyers B.C."/>
            <person name="Huo N."/>
            <person name="Gu Y.Q."/>
            <person name="Zhou H."/>
            <person name="Devos K.M."/>
            <person name="Bennetzen J.L."/>
            <person name="Unver T."/>
            <person name="Budak H."/>
            <person name="Gulick P.J."/>
            <person name="Galiba G."/>
            <person name="Kalapos B."/>
            <person name="Nelson D.R."/>
            <person name="Li P."/>
            <person name="You F.M."/>
            <person name="Luo M.C."/>
            <person name="Dvorak J."/>
        </authorList>
    </citation>
    <scope>NUCLEOTIDE SEQUENCE [LARGE SCALE GENOMIC DNA]</scope>
    <source>
        <strain evidence="1">cv. AL8/78</strain>
    </source>
</reference>
<reference evidence="1" key="4">
    <citation type="submission" date="2019-03" db="UniProtKB">
        <authorList>
            <consortium name="EnsemblPlants"/>
        </authorList>
    </citation>
    <scope>IDENTIFICATION</scope>
</reference>
<organism evidence="1 2">
    <name type="scientific">Aegilops tauschii subsp. strangulata</name>
    <name type="common">Goatgrass</name>
    <dbReference type="NCBI Taxonomy" id="200361"/>
    <lineage>
        <taxon>Eukaryota</taxon>
        <taxon>Viridiplantae</taxon>
        <taxon>Streptophyta</taxon>
        <taxon>Embryophyta</taxon>
        <taxon>Tracheophyta</taxon>
        <taxon>Spermatophyta</taxon>
        <taxon>Magnoliopsida</taxon>
        <taxon>Liliopsida</taxon>
        <taxon>Poales</taxon>
        <taxon>Poaceae</taxon>
        <taxon>BOP clade</taxon>
        <taxon>Pooideae</taxon>
        <taxon>Triticodae</taxon>
        <taxon>Triticeae</taxon>
        <taxon>Triticinae</taxon>
        <taxon>Aegilops</taxon>
    </lineage>
</organism>
<reference evidence="2" key="1">
    <citation type="journal article" date="2014" name="Science">
        <title>Ancient hybridizations among the ancestral genomes of bread wheat.</title>
        <authorList>
            <consortium name="International Wheat Genome Sequencing Consortium,"/>
            <person name="Marcussen T."/>
            <person name="Sandve S.R."/>
            <person name="Heier L."/>
            <person name="Spannagl M."/>
            <person name="Pfeifer M."/>
            <person name="Jakobsen K.S."/>
            <person name="Wulff B.B."/>
            <person name="Steuernagel B."/>
            <person name="Mayer K.F."/>
            <person name="Olsen O.A."/>
        </authorList>
    </citation>
    <scope>NUCLEOTIDE SEQUENCE [LARGE SCALE GENOMIC DNA]</scope>
    <source>
        <strain evidence="2">cv. AL8/78</strain>
    </source>
</reference>